<gene>
    <name evidence="2" type="ORF">Q19_30</name>
</gene>
<keyword evidence="1 2" id="KW-0812">Transmembrane</keyword>
<organism evidence="2 3">
    <name type="scientific">Pectobacterium phage Q19</name>
    <dbReference type="NCBI Taxonomy" id="2500576"/>
    <lineage>
        <taxon>Viruses</taxon>
        <taxon>Duplodnaviria</taxon>
        <taxon>Heunggongvirae</taxon>
        <taxon>Uroviricota</taxon>
        <taxon>Caudoviricetes</taxon>
        <taxon>Autographivirales</taxon>
        <taxon>Autotranscriptaviridae</taxon>
        <taxon>Studiervirinae</taxon>
        <taxon>Maklayavirus</taxon>
        <taxon>Maklayavirus Q19</taxon>
    </lineage>
</organism>
<dbReference type="Pfam" id="PF17637">
    <property type="entry name" value="DUF5516"/>
    <property type="match status" value="1"/>
</dbReference>
<proteinExistence type="predicted"/>
<evidence type="ECO:0000313" key="3">
    <source>
        <dbReference type="Proteomes" id="UP000434467"/>
    </source>
</evidence>
<reference evidence="2" key="1">
    <citation type="submission" date="2018-12" db="EMBL/GenBank/DDBJ databases">
        <authorList>
            <person name="Shneider M.M."/>
            <person name="Kabanova A.P."/>
            <person name="Korzhenkov A.A."/>
            <person name="Toschakov S.V."/>
            <person name="Miroshnikov K.A."/>
        </authorList>
    </citation>
    <scope>NUCLEOTIDE SEQUENCE [LARGE SCALE GENOMIC DNA]</scope>
</reference>
<evidence type="ECO:0000313" key="2">
    <source>
        <dbReference type="EMBL" id="QIA98623.1"/>
    </source>
</evidence>
<protein>
    <submittedName>
        <fullName evidence="2">Transmembrane protein</fullName>
    </submittedName>
</protein>
<keyword evidence="1" id="KW-0472">Membrane</keyword>
<dbReference type="Proteomes" id="UP000434467">
    <property type="component" value="Segment"/>
</dbReference>
<feature type="transmembrane region" description="Helical" evidence="1">
    <location>
        <begin position="6"/>
        <end position="30"/>
    </location>
</feature>
<accession>A0A6C0T6Y5</accession>
<keyword evidence="1" id="KW-1133">Transmembrane helix</keyword>
<sequence length="36" mass="4170">MDAVKYIMIIGMFCCIGRALWSLAGIWLTITEQHRK</sequence>
<dbReference type="EMBL" id="MK290739">
    <property type="protein sequence ID" value="QIA98623.1"/>
    <property type="molecule type" value="Genomic_DNA"/>
</dbReference>
<name>A0A6C0T6Y5_9CAUD</name>
<evidence type="ECO:0000256" key="1">
    <source>
        <dbReference type="SAM" id="Phobius"/>
    </source>
</evidence>
<dbReference type="InterPro" id="IPR035111">
    <property type="entry name" value="DUF5516"/>
</dbReference>
<keyword evidence="3" id="KW-1185">Reference proteome</keyword>